<dbReference type="PRINTS" id="PR00154">
    <property type="entry name" value="AMPBINDING"/>
</dbReference>
<organism evidence="5 6">
    <name type="scientific">Solibacillus palustris</name>
    <dbReference type="NCBI Taxonomy" id="2908203"/>
    <lineage>
        <taxon>Bacteria</taxon>
        <taxon>Bacillati</taxon>
        <taxon>Bacillota</taxon>
        <taxon>Bacilli</taxon>
        <taxon>Bacillales</taxon>
        <taxon>Caryophanaceae</taxon>
        <taxon>Solibacillus</taxon>
    </lineage>
</organism>
<dbReference type="InterPro" id="IPR020459">
    <property type="entry name" value="AMP-binding"/>
</dbReference>
<dbReference type="Pfam" id="PF13193">
    <property type="entry name" value="AMP-binding_C"/>
    <property type="match status" value="1"/>
</dbReference>
<dbReference type="EMBL" id="JAKZFC010000026">
    <property type="protein sequence ID" value="MCH7324065.1"/>
    <property type="molecule type" value="Genomic_DNA"/>
</dbReference>
<feature type="domain" description="Carrier" evidence="4">
    <location>
        <begin position="499"/>
        <end position="538"/>
    </location>
</feature>
<evidence type="ECO:0000256" key="3">
    <source>
        <dbReference type="ARBA" id="ARBA00022553"/>
    </source>
</evidence>
<dbReference type="InterPro" id="IPR045851">
    <property type="entry name" value="AMP-bd_C_sf"/>
</dbReference>
<protein>
    <submittedName>
        <fullName evidence="5">Non-ribosomal peptide synthetase</fullName>
    </submittedName>
</protein>
<dbReference type="Gene3D" id="3.30.300.30">
    <property type="match status" value="1"/>
</dbReference>
<dbReference type="InterPro" id="IPR009081">
    <property type="entry name" value="PP-bd_ACP"/>
</dbReference>
<feature type="non-terminal residue" evidence="5">
    <location>
        <position position="1"/>
    </location>
</feature>
<dbReference type="InterPro" id="IPR036736">
    <property type="entry name" value="ACP-like_sf"/>
</dbReference>
<dbReference type="SUPFAM" id="SSF56801">
    <property type="entry name" value="Acetyl-CoA synthetase-like"/>
    <property type="match status" value="1"/>
</dbReference>
<sequence>EKTPENIAVVYEENQLTYRELNEKANSLARILREKGVVPETVVAIMIDRSVEMMVGVLGIIKAGAAYIPIDPNYPKERVSYILQNSHANLLITETKYIDSIDIDCQIIDINKDDVYSNDKSNLEIINKQGDLLYVLYTSGTTGKPKGVMVTQGNVINMVYSWISHYHLDQFKVNLLQMASISFDVFSGDLCRSILTGGTMYICPSDIRINMEELYKTIKKNHINIFESTPSLVLTLMDYVDENNLPLESLKLLILGSDSCAIEDYKRLVKKYGQTMRILNSYGVTEATIDSSYYEEKIENIPANLVNTPIGKPMHNTKFYILNKACDFQPVGVIGELYIGGAGVSRGYYNSPELTAEKFVDNPFAKGTKMYKTGDLARWLPDGNIEFLGRIDNQVKIRGFRIELGEIENRLLQHESIKEVVVLAKETKTNEKYLCAYVVSNKGIKDLNLKSYLNGSLPKYMVPSYFVQMEKMPLTPNGKLNRKVLPEPDLEEITNDYEAPRNEMEEVLARIWCEVLKIEKVGINDNFFEIGGHSLKAT</sequence>
<gene>
    <name evidence="5" type="ORF">LZ480_19590</name>
</gene>
<dbReference type="Pfam" id="PF00550">
    <property type="entry name" value="PP-binding"/>
    <property type="match status" value="1"/>
</dbReference>
<dbReference type="InterPro" id="IPR025110">
    <property type="entry name" value="AMP-bd_C"/>
</dbReference>
<name>A0ABS9UI84_9BACL</name>
<dbReference type="RefSeq" id="WP_241371222.1">
    <property type="nucleotide sequence ID" value="NZ_JAKZFC010000026.1"/>
</dbReference>
<evidence type="ECO:0000313" key="5">
    <source>
        <dbReference type="EMBL" id="MCH7324065.1"/>
    </source>
</evidence>
<proteinExistence type="inferred from homology"/>
<dbReference type="Gene3D" id="3.40.50.980">
    <property type="match status" value="2"/>
</dbReference>
<dbReference type="NCBIfam" id="TIGR01733">
    <property type="entry name" value="AA-adenyl-dom"/>
    <property type="match status" value="1"/>
</dbReference>
<dbReference type="PROSITE" id="PS00455">
    <property type="entry name" value="AMP_BINDING"/>
    <property type="match status" value="1"/>
</dbReference>
<dbReference type="PANTHER" id="PTHR44845">
    <property type="entry name" value="CARRIER DOMAIN-CONTAINING PROTEIN"/>
    <property type="match status" value="1"/>
</dbReference>
<comment type="caution">
    <text evidence="5">The sequence shown here is derived from an EMBL/GenBank/DDBJ whole genome shotgun (WGS) entry which is preliminary data.</text>
</comment>
<evidence type="ECO:0000313" key="6">
    <source>
        <dbReference type="Proteomes" id="UP001316087"/>
    </source>
</evidence>
<evidence type="ECO:0000256" key="1">
    <source>
        <dbReference type="ARBA" id="ARBA00006432"/>
    </source>
</evidence>
<keyword evidence="2" id="KW-0596">Phosphopantetheine</keyword>
<keyword evidence="3" id="KW-0597">Phosphoprotein</keyword>
<evidence type="ECO:0000256" key="2">
    <source>
        <dbReference type="ARBA" id="ARBA00022450"/>
    </source>
</evidence>
<dbReference type="InterPro" id="IPR000873">
    <property type="entry name" value="AMP-dep_synth/lig_dom"/>
</dbReference>
<accession>A0ABS9UI84</accession>
<dbReference type="PROSITE" id="PS50075">
    <property type="entry name" value="CARRIER"/>
    <property type="match status" value="1"/>
</dbReference>
<dbReference type="PANTHER" id="PTHR44845:SF7">
    <property type="entry name" value="PLIPASTATIN SYNTHASE SUBUNIT D"/>
    <property type="match status" value="1"/>
</dbReference>
<dbReference type="InterPro" id="IPR020845">
    <property type="entry name" value="AMP-binding_CS"/>
</dbReference>
<dbReference type="Proteomes" id="UP001316087">
    <property type="component" value="Unassembled WGS sequence"/>
</dbReference>
<dbReference type="Gene3D" id="1.10.1200.10">
    <property type="entry name" value="ACP-like"/>
    <property type="match status" value="1"/>
</dbReference>
<evidence type="ECO:0000259" key="4">
    <source>
        <dbReference type="PROSITE" id="PS50075"/>
    </source>
</evidence>
<dbReference type="InterPro" id="IPR010071">
    <property type="entry name" value="AA_adenyl_dom"/>
</dbReference>
<comment type="similarity">
    <text evidence="1">Belongs to the ATP-dependent AMP-binding enzyme family.</text>
</comment>
<feature type="non-terminal residue" evidence="5">
    <location>
        <position position="538"/>
    </location>
</feature>
<dbReference type="Gene3D" id="2.30.38.10">
    <property type="entry name" value="Luciferase, Domain 3"/>
    <property type="match status" value="1"/>
</dbReference>
<dbReference type="Pfam" id="PF00501">
    <property type="entry name" value="AMP-binding"/>
    <property type="match status" value="1"/>
</dbReference>
<reference evidence="5 6" key="1">
    <citation type="submission" date="2022-03" db="EMBL/GenBank/DDBJ databases">
        <authorList>
            <person name="Jo J.-H."/>
            <person name="Im W.-T."/>
        </authorList>
    </citation>
    <scope>NUCLEOTIDE SEQUENCE [LARGE SCALE GENOMIC DNA]</scope>
    <source>
        <strain evidence="5 6">MA9</strain>
    </source>
</reference>
<keyword evidence="6" id="KW-1185">Reference proteome</keyword>